<evidence type="ECO:0000256" key="1">
    <source>
        <dbReference type="SAM" id="SignalP"/>
    </source>
</evidence>
<dbReference type="Pfam" id="PF13620">
    <property type="entry name" value="CarboxypepD_reg"/>
    <property type="match status" value="1"/>
</dbReference>
<dbReference type="InterPro" id="IPR013783">
    <property type="entry name" value="Ig-like_fold"/>
</dbReference>
<sequence precursor="true">MKACRKLTHAAIVLACVGMIVPRAAMAAGTPKAAVADVALATDGRLVGQVVSAEGRSVDGAVVTVRRGGQELVQAVTDKSGQFAVAGLDAGVYEVAVGQQVAAMRVWSADAAPPAARDRAVLVSGTTVRAQGEFLGLDVITLWTVGAATGALVFSAINNSDIDDINDKLSKLQSP</sequence>
<keyword evidence="1" id="KW-0732">Signal</keyword>
<dbReference type="RefSeq" id="WP_145372047.1">
    <property type="nucleotide sequence ID" value="NZ_CP036275.1"/>
</dbReference>
<dbReference type="EMBL" id="CP036275">
    <property type="protein sequence ID" value="QDU40785.1"/>
    <property type="molecule type" value="Genomic_DNA"/>
</dbReference>
<evidence type="ECO:0000313" key="2">
    <source>
        <dbReference type="EMBL" id="QDU40785.1"/>
    </source>
</evidence>
<dbReference type="SUPFAM" id="SSF49478">
    <property type="entry name" value="Cna protein B-type domain"/>
    <property type="match status" value="1"/>
</dbReference>
<feature type="chain" id="PRO_5022239007" description="Cna protein B-type domain protein" evidence="1">
    <location>
        <begin position="28"/>
        <end position="175"/>
    </location>
</feature>
<gene>
    <name evidence="2" type="ORF">Mal4_51450</name>
</gene>
<accession>A0A517ZE97</accession>
<protein>
    <recommendedName>
        <fullName evidence="4">Cna protein B-type domain protein</fullName>
    </recommendedName>
</protein>
<evidence type="ECO:0000313" key="3">
    <source>
        <dbReference type="Proteomes" id="UP000320496"/>
    </source>
</evidence>
<evidence type="ECO:0008006" key="4">
    <source>
        <dbReference type="Google" id="ProtNLM"/>
    </source>
</evidence>
<dbReference type="AlphaFoldDB" id="A0A517ZE97"/>
<reference evidence="2 3" key="1">
    <citation type="submission" date="2019-02" db="EMBL/GenBank/DDBJ databases">
        <title>Deep-cultivation of Planctomycetes and their phenomic and genomic characterization uncovers novel biology.</title>
        <authorList>
            <person name="Wiegand S."/>
            <person name="Jogler M."/>
            <person name="Boedeker C."/>
            <person name="Pinto D."/>
            <person name="Vollmers J."/>
            <person name="Rivas-Marin E."/>
            <person name="Kohn T."/>
            <person name="Peeters S.H."/>
            <person name="Heuer A."/>
            <person name="Rast P."/>
            <person name="Oberbeckmann S."/>
            <person name="Bunk B."/>
            <person name="Jeske O."/>
            <person name="Meyerdierks A."/>
            <person name="Storesund J.E."/>
            <person name="Kallscheuer N."/>
            <person name="Luecker S."/>
            <person name="Lage O.M."/>
            <person name="Pohl T."/>
            <person name="Merkel B.J."/>
            <person name="Hornburger P."/>
            <person name="Mueller R.-W."/>
            <person name="Bruemmer F."/>
            <person name="Labrenz M."/>
            <person name="Spormann A.M."/>
            <person name="Op den Camp H."/>
            <person name="Overmann J."/>
            <person name="Amann R."/>
            <person name="Jetten M.S.M."/>
            <person name="Mascher T."/>
            <person name="Medema M.H."/>
            <person name="Devos D.P."/>
            <person name="Kaster A.-K."/>
            <person name="Ovreas L."/>
            <person name="Rohde M."/>
            <person name="Galperin M.Y."/>
            <person name="Jogler C."/>
        </authorList>
    </citation>
    <scope>NUCLEOTIDE SEQUENCE [LARGE SCALE GENOMIC DNA]</scope>
    <source>
        <strain evidence="2 3">Mal4</strain>
    </source>
</reference>
<feature type="signal peptide" evidence="1">
    <location>
        <begin position="1"/>
        <end position="27"/>
    </location>
</feature>
<keyword evidence="3" id="KW-1185">Reference proteome</keyword>
<proteinExistence type="predicted"/>
<dbReference type="Proteomes" id="UP000320496">
    <property type="component" value="Chromosome"/>
</dbReference>
<organism evidence="2 3">
    <name type="scientific">Maioricimonas rarisocia</name>
    <dbReference type="NCBI Taxonomy" id="2528026"/>
    <lineage>
        <taxon>Bacteria</taxon>
        <taxon>Pseudomonadati</taxon>
        <taxon>Planctomycetota</taxon>
        <taxon>Planctomycetia</taxon>
        <taxon>Planctomycetales</taxon>
        <taxon>Planctomycetaceae</taxon>
        <taxon>Maioricimonas</taxon>
    </lineage>
</organism>
<name>A0A517ZE97_9PLAN</name>
<dbReference type="KEGG" id="mri:Mal4_51450"/>
<dbReference type="Gene3D" id="2.60.40.10">
    <property type="entry name" value="Immunoglobulins"/>
    <property type="match status" value="1"/>
</dbReference>